<dbReference type="RefSeq" id="WP_233677120.1">
    <property type="nucleotide sequence ID" value="NZ_JAJUOS010000008.1"/>
</dbReference>
<evidence type="ECO:0008006" key="3">
    <source>
        <dbReference type="Google" id="ProtNLM"/>
    </source>
</evidence>
<comment type="caution">
    <text evidence="1">The sequence shown here is derived from an EMBL/GenBank/DDBJ whole genome shotgun (WGS) entry which is preliminary data.</text>
</comment>
<reference evidence="1 2" key="1">
    <citation type="submission" date="2021-12" db="EMBL/GenBank/DDBJ databases">
        <title>Sinirhodobacter sp. WL0062 is a bacterium isolated from seawater.</title>
        <authorList>
            <person name="Wang L."/>
            <person name="He W."/>
            <person name="Zhang D.-F."/>
        </authorList>
    </citation>
    <scope>NUCLEOTIDE SEQUENCE [LARGE SCALE GENOMIC DNA]</scope>
    <source>
        <strain evidence="1 2">WL0062</strain>
    </source>
</reference>
<evidence type="ECO:0000313" key="1">
    <source>
        <dbReference type="EMBL" id="MCE5974151.1"/>
    </source>
</evidence>
<dbReference type="Proteomes" id="UP001521181">
    <property type="component" value="Unassembled WGS sequence"/>
</dbReference>
<dbReference type="EMBL" id="JAJUOS010000008">
    <property type="protein sequence ID" value="MCE5974151.1"/>
    <property type="molecule type" value="Genomic_DNA"/>
</dbReference>
<evidence type="ECO:0000313" key="2">
    <source>
        <dbReference type="Proteomes" id="UP001521181"/>
    </source>
</evidence>
<name>A0ABS8YZH0_9RHOB</name>
<gene>
    <name evidence="1" type="ORF">LZA78_11710</name>
</gene>
<sequence>MKRQILLHVGSPKCGSTYLQQVMLKNRAALLDQGVHYPKPPGNHPGNAADLKDIDAARLNALFEGQTHTVVLSHEDLYALPQHGKALADLVRREGISVQVIAFLRPFSEFMFGDYSQFMKQHFEPWLSTRNPYDGLDFDAFTCRRAAMIKPAVYLRGWARLFPEAPLVIASHRAIRATFERLLGAEPGIDWEVNRNLTNPSLRMEDCDAIAEAMRDPRVGPSEIRAMLRASFHRVAESDAGKSQARIEMAEKAFAPQNAALLRGFGYDNRRA</sequence>
<protein>
    <recommendedName>
        <fullName evidence="3">Sulfotransferase domain-containing protein</fullName>
    </recommendedName>
</protein>
<keyword evidence="2" id="KW-1185">Reference proteome</keyword>
<organism evidence="1 2">
    <name type="scientific">Rhodobacter flavimaris</name>
    <dbReference type="NCBI Taxonomy" id="2907145"/>
    <lineage>
        <taxon>Bacteria</taxon>
        <taxon>Pseudomonadati</taxon>
        <taxon>Pseudomonadota</taxon>
        <taxon>Alphaproteobacteria</taxon>
        <taxon>Rhodobacterales</taxon>
        <taxon>Rhodobacter group</taxon>
        <taxon>Rhodobacter</taxon>
    </lineage>
</organism>
<proteinExistence type="predicted"/>
<dbReference type="InterPro" id="IPR027417">
    <property type="entry name" value="P-loop_NTPase"/>
</dbReference>
<accession>A0ABS8YZH0</accession>
<dbReference type="SUPFAM" id="SSF52540">
    <property type="entry name" value="P-loop containing nucleoside triphosphate hydrolases"/>
    <property type="match status" value="1"/>
</dbReference>